<reference evidence="4 5" key="1">
    <citation type="journal article" date="2016" name="Int. J. Syst. Evol. Microbiol.">
        <title>Agromyces aureus sp. nov., isolated from the rhizosphere of Salix caprea L. grown in a heavy-metal-contaminated soil.</title>
        <authorList>
            <person name="Corretto E."/>
            <person name="Antonielli L."/>
            <person name="Sessitsch A."/>
            <person name="Compant S."/>
            <person name="Gorfer M."/>
            <person name="Kuffner M."/>
            <person name="Brader G."/>
        </authorList>
    </citation>
    <scope>NUCLEOTIDE SEQUENCE [LARGE SCALE GENOMIC DNA]</scope>
    <source>
        <strain evidence="4 5">AR33</strain>
    </source>
</reference>
<dbReference type="OrthoDB" id="9815351at2"/>
<dbReference type="SUPFAM" id="SSF53756">
    <property type="entry name" value="UDP-Glycosyltransferase/glycogen phosphorylase"/>
    <property type="match status" value="1"/>
</dbReference>
<reference evidence="5" key="2">
    <citation type="submission" date="2016-01" db="EMBL/GenBank/DDBJ databases">
        <title>Complete genome sequence of Agromyces aureus AR33T and comparison with related organisms.</title>
        <authorList>
            <person name="Corretto E."/>
            <person name="Antonielli L."/>
            <person name="Sessitsch A."/>
            <person name="Brader G."/>
        </authorList>
    </citation>
    <scope>NUCLEOTIDE SEQUENCE [LARGE SCALE GENOMIC DNA]</scope>
    <source>
        <strain evidence="5">AR33</strain>
    </source>
</reference>
<organism evidence="4 5">
    <name type="scientific">Agromyces aureus</name>
    <dbReference type="NCBI Taxonomy" id="453304"/>
    <lineage>
        <taxon>Bacteria</taxon>
        <taxon>Bacillati</taxon>
        <taxon>Actinomycetota</taxon>
        <taxon>Actinomycetes</taxon>
        <taxon>Micrococcales</taxon>
        <taxon>Microbacteriaceae</taxon>
        <taxon>Agromyces</taxon>
    </lineage>
</organism>
<keyword evidence="1" id="KW-0328">Glycosyltransferase</keyword>
<dbReference type="Proteomes" id="UP000078437">
    <property type="component" value="Chromosome"/>
</dbReference>
<evidence type="ECO:0000256" key="2">
    <source>
        <dbReference type="ARBA" id="ARBA00022679"/>
    </source>
</evidence>
<dbReference type="GO" id="GO:0016757">
    <property type="term" value="F:glycosyltransferase activity"/>
    <property type="evidence" value="ECO:0007669"/>
    <property type="project" value="UniProtKB-KW"/>
</dbReference>
<evidence type="ECO:0000259" key="3">
    <source>
        <dbReference type="Pfam" id="PF13579"/>
    </source>
</evidence>
<dbReference type="PANTHER" id="PTHR12526:SF510">
    <property type="entry name" value="D-INOSITOL 3-PHOSPHATE GLYCOSYLTRANSFERASE"/>
    <property type="match status" value="1"/>
</dbReference>
<evidence type="ECO:0000313" key="4">
    <source>
        <dbReference type="EMBL" id="ANJ27675.1"/>
    </source>
</evidence>
<name>A0A191WHA1_9MICO</name>
<keyword evidence="2 4" id="KW-0808">Transferase</keyword>
<dbReference type="CDD" id="cd03794">
    <property type="entry name" value="GT4_WbuB-like"/>
    <property type="match status" value="1"/>
</dbReference>
<accession>A0A191WHA1</accession>
<keyword evidence="5" id="KW-1185">Reference proteome</keyword>
<dbReference type="PANTHER" id="PTHR12526">
    <property type="entry name" value="GLYCOSYLTRANSFERASE"/>
    <property type="match status" value="1"/>
</dbReference>
<dbReference type="Pfam" id="PF13579">
    <property type="entry name" value="Glyco_trans_4_4"/>
    <property type="match status" value="1"/>
</dbReference>
<dbReference type="AlphaFoldDB" id="A0A191WHA1"/>
<evidence type="ECO:0000313" key="5">
    <source>
        <dbReference type="Proteomes" id="UP000078437"/>
    </source>
</evidence>
<gene>
    <name evidence="4" type="ORF">ATC03_14115</name>
</gene>
<dbReference type="Gene3D" id="3.40.50.2000">
    <property type="entry name" value="Glycogen Phosphorylase B"/>
    <property type="match status" value="2"/>
</dbReference>
<dbReference type="InterPro" id="IPR028098">
    <property type="entry name" value="Glyco_trans_4-like_N"/>
</dbReference>
<dbReference type="STRING" id="453304.ATC03_14115"/>
<dbReference type="KEGG" id="agy:ATC03_14115"/>
<proteinExistence type="predicted"/>
<evidence type="ECO:0000256" key="1">
    <source>
        <dbReference type="ARBA" id="ARBA00022676"/>
    </source>
</evidence>
<dbReference type="EMBL" id="CP013979">
    <property type="protein sequence ID" value="ANJ27675.1"/>
    <property type="molecule type" value="Genomic_DNA"/>
</dbReference>
<protein>
    <submittedName>
        <fullName evidence="4">Glycosyltransferase</fullName>
    </submittedName>
</protein>
<feature type="domain" description="Glycosyltransferase subfamily 4-like N-terminal" evidence="3">
    <location>
        <begin position="25"/>
        <end position="186"/>
    </location>
</feature>
<dbReference type="Pfam" id="PF13692">
    <property type="entry name" value="Glyco_trans_1_4"/>
    <property type="match status" value="1"/>
</dbReference>
<dbReference type="RefSeq" id="WP_067878390.1">
    <property type="nucleotide sequence ID" value="NZ_CP013979.1"/>
</dbReference>
<sequence length="394" mass="42862">MKILFVHEVNYTEKVIFEMHEFPELLALRGHDVSFFHFPERPAVVRRSLRTSVVEIPGRVHPGARIRLITPPTLGGGTLDRYLAPILGLPALRREIVHGGYDLIVLYAVPTTGWQTVSIARRHGVPVVFRALDVSHGIRDTPVSALIKLAERHVYRGADALSANNPAMARYCIEASGRTGPTRVDLAPVDLSHFEREVQADIRPRLGLSAGDRVLLYMGTFFPFSGLDIVVRGLPALIARDPSIRLVLVGGGELESTLRATVEELGLERHVLFTGIVPYAELPEYLAAADVGLNPFEPGLVTDIAIPHKVLQYMASGLPVVSTDLEGLHGVLGDESGVTFVAGPADVADAAYGLATIDRAMLASIADRQRRFAHSTFSEESAVSAFEEHLRTVG</sequence>